<keyword evidence="2" id="KW-1185">Reference proteome</keyword>
<protein>
    <submittedName>
        <fullName evidence="1">Uncharacterized protein</fullName>
    </submittedName>
</protein>
<name>A0A518D8W2_9BACT</name>
<reference evidence="1 2" key="1">
    <citation type="submission" date="2019-02" db="EMBL/GenBank/DDBJ databases">
        <title>Deep-cultivation of Planctomycetes and their phenomic and genomic characterization uncovers novel biology.</title>
        <authorList>
            <person name="Wiegand S."/>
            <person name="Jogler M."/>
            <person name="Boedeker C."/>
            <person name="Pinto D."/>
            <person name="Vollmers J."/>
            <person name="Rivas-Marin E."/>
            <person name="Kohn T."/>
            <person name="Peeters S.H."/>
            <person name="Heuer A."/>
            <person name="Rast P."/>
            <person name="Oberbeckmann S."/>
            <person name="Bunk B."/>
            <person name="Jeske O."/>
            <person name="Meyerdierks A."/>
            <person name="Storesund J.E."/>
            <person name="Kallscheuer N."/>
            <person name="Luecker S."/>
            <person name="Lage O.M."/>
            <person name="Pohl T."/>
            <person name="Merkel B.J."/>
            <person name="Hornburger P."/>
            <person name="Mueller R.-W."/>
            <person name="Bruemmer F."/>
            <person name="Labrenz M."/>
            <person name="Spormann A.M."/>
            <person name="Op den Camp H."/>
            <person name="Overmann J."/>
            <person name="Amann R."/>
            <person name="Jetten M.S.M."/>
            <person name="Mascher T."/>
            <person name="Medema M.H."/>
            <person name="Devos D.P."/>
            <person name="Kaster A.-K."/>
            <person name="Ovreas L."/>
            <person name="Rohde M."/>
            <person name="Galperin M.Y."/>
            <person name="Jogler C."/>
        </authorList>
    </citation>
    <scope>NUCLEOTIDE SEQUENCE [LARGE SCALE GENOMIC DNA]</scope>
    <source>
        <strain evidence="1 2">Pla175</strain>
    </source>
</reference>
<gene>
    <name evidence="1" type="ORF">Pla175_12830</name>
</gene>
<organism evidence="1 2">
    <name type="scientific">Pirellulimonas nuda</name>
    <dbReference type="NCBI Taxonomy" id="2528009"/>
    <lineage>
        <taxon>Bacteria</taxon>
        <taxon>Pseudomonadati</taxon>
        <taxon>Planctomycetota</taxon>
        <taxon>Planctomycetia</taxon>
        <taxon>Pirellulales</taxon>
        <taxon>Lacipirellulaceae</taxon>
        <taxon>Pirellulimonas</taxon>
    </lineage>
</organism>
<evidence type="ECO:0000313" key="2">
    <source>
        <dbReference type="Proteomes" id="UP000317429"/>
    </source>
</evidence>
<sequence>MTKTADFGSRRCLDCLTDSIGFLTAMPSAQARPLAPKICMKRMVTRWFNVKPLRMVSRKVA</sequence>
<dbReference type="AlphaFoldDB" id="A0A518D8W2"/>
<dbReference type="KEGG" id="pnd:Pla175_12830"/>
<accession>A0A518D8W2</accession>
<dbReference type="EMBL" id="CP036291">
    <property type="protein sequence ID" value="QDU87916.1"/>
    <property type="molecule type" value="Genomic_DNA"/>
</dbReference>
<proteinExistence type="predicted"/>
<evidence type="ECO:0000313" key="1">
    <source>
        <dbReference type="EMBL" id="QDU87916.1"/>
    </source>
</evidence>
<dbReference type="Proteomes" id="UP000317429">
    <property type="component" value="Chromosome"/>
</dbReference>